<keyword evidence="1" id="KW-0812">Transmembrane</keyword>
<dbReference type="AlphaFoldDB" id="A0A812TJ47"/>
<keyword evidence="3" id="KW-1185">Reference proteome</keyword>
<evidence type="ECO:0000313" key="2">
    <source>
        <dbReference type="EMBL" id="CAE7525128.1"/>
    </source>
</evidence>
<comment type="caution">
    <text evidence="2">The sequence shown here is derived from an EMBL/GenBank/DDBJ whole genome shotgun (WGS) entry which is preliminary data.</text>
</comment>
<keyword evidence="1" id="KW-1133">Transmembrane helix</keyword>
<feature type="non-terminal residue" evidence="2">
    <location>
        <position position="131"/>
    </location>
</feature>
<protein>
    <submittedName>
        <fullName evidence="2">GUCY2C protein</fullName>
    </submittedName>
</protein>
<name>A0A812TJ47_SYMPI</name>
<dbReference type="Gene3D" id="3.30.70.1230">
    <property type="entry name" value="Nucleotide cyclase"/>
    <property type="match status" value="1"/>
</dbReference>
<dbReference type="Proteomes" id="UP000649617">
    <property type="component" value="Unassembled WGS sequence"/>
</dbReference>
<feature type="transmembrane region" description="Helical" evidence="1">
    <location>
        <begin position="12"/>
        <end position="32"/>
    </location>
</feature>
<sequence length="131" mass="14429">MITQVPRASVALIYLAGFSLVIFIVFVAPATAENGYPSEGVAFMGYSLIFVMKAFVGEQSLRKQFKARQAIETAKTRIEGILDSMMPKLVINELQRASHDDSLPSHHYFRATVVQSDLAGFTRMAGTKSPE</sequence>
<dbReference type="InterPro" id="IPR029787">
    <property type="entry name" value="Nucleotide_cyclase"/>
</dbReference>
<proteinExistence type="predicted"/>
<keyword evidence="1" id="KW-0472">Membrane</keyword>
<dbReference type="EMBL" id="CAJNIZ010030624">
    <property type="protein sequence ID" value="CAE7525128.1"/>
    <property type="molecule type" value="Genomic_DNA"/>
</dbReference>
<evidence type="ECO:0000313" key="3">
    <source>
        <dbReference type="Proteomes" id="UP000649617"/>
    </source>
</evidence>
<evidence type="ECO:0000256" key="1">
    <source>
        <dbReference type="SAM" id="Phobius"/>
    </source>
</evidence>
<gene>
    <name evidence="2" type="primary">GUCY2C</name>
    <name evidence="2" type="ORF">SPIL2461_LOCUS13787</name>
</gene>
<accession>A0A812TJ47</accession>
<organism evidence="2 3">
    <name type="scientific">Symbiodinium pilosum</name>
    <name type="common">Dinoflagellate</name>
    <dbReference type="NCBI Taxonomy" id="2952"/>
    <lineage>
        <taxon>Eukaryota</taxon>
        <taxon>Sar</taxon>
        <taxon>Alveolata</taxon>
        <taxon>Dinophyceae</taxon>
        <taxon>Suessiales</taxon>
        <taxon>Symbiodiniaceae</taxon>
        <taxon>Symbiodinium</taxon>
    </lineage>
</organism>
<dbReference type="OrthoDB" id="354346at2759"/>
<feature type="transmembrane region" description="Helical" evidence="1">
    <location>
        <begin position="38"/>
        <end position="56"/>
    </location>
</feature>
<reference evidence="2" key="1">
    <citation type="submission" date="2021-02" db="EMBL/GenBank/DDBJ databases">
        <authorList>
            <person name="Dougan E. K."/>
            <person name="Rhodes N."/>
            <person name="Thang M."/>
            <person name="Chan C."/>
        </authorList>
    </citation>
    <scope>NUCLEOTIDE SEQUENCE</scope>
</reference>